<dbReference type="SMART" id="SM00408">
    <property type="entry name" value="IGc2"/>
    <property type="match status" value="3"/>
</dbReference>
<dbReference type="PANTHER" id="PTHR47633">
    <property type="entry name" value="IMMUNOGLOBULIN"/>
    <property type="match status" value="1"/>
</dbReference>
<keyword evidence="9" id="KW-0418">Kinase</keyword>
<keyword evidence="4" id="KW-0067">ATP-binding</keyword>
<feature type="region of interest" description="Disordered" evidence="6">
    <location>
        <begin position="136"/>
        <end position="231"/>
    </location>
</feature>
<dbReference type="InterPro" id="IPR003598">
    <property type="entry name" value="Ig_sub2"/>
</dbReference>
<feature type="compositionally biased region" description="Basic and acidic residues" evidence="6">
    <location>
        <begin position="669"/>
        <end position="686"/>
    </location>
</feature>
<dbReference type="PANTHER" id="PTHR47633:SF16">
    <property type="entry name" value="CAVP-TARGET PROTEIN-LIKE"/>
    <property type="match status" value="1"/>
</dbReference>
<gene>
    <name evidence="9" type="primary">SPEG</name>
</gene>
<sequence>MQKARGTRGGDTGTRAPPSPGVPPKRAKVGAGGGAVAGAPAFLRPLKDAAVLAGSDVRLRVAVSGTPQPSLSWFRDGQPLPLPTPEPSCLWLRSCGARDAGVYSCRAQNERGQASCEAVLTVLEVGVFRSCRKQSYDSETGEDDISDVQGTQRLELRDDGDFSTPTGGSDTLVGTSLDTPPTSVTGTSEEQVSWWGSGQTVLEQEAGSRGGTRRPPGSPRQAQATGAGPRHLGVEPLVRASRANLVGASWGSEDSLSVASDLYGSAFSLYRGRALSVHVSVPQSGLHREEPDLQPQPASEAPRRPALPPPSKSALLPPPSPRVGKRPPPGPSAQPPATPTSPHRRTQEPVPPEDTTAEDKRGKKSKSSGPSLAGTAESRPQTPLSEASGRLSALGRSPRLVRAGSRILDKLQFFEERRRSLERSDSPPAPLRPWVPLRKARSLEQPKSEGGAPWGTPGTSQEELRATGSVAERRRLFQQKAASLDERTRQRSPASDLELRFAQELGRIRRSTSREELVRSHESLRATLQRAPSPREPGELPLFSRPSTPKTPRAESPAAAAAPQPPPPSVAGKPGDEQGRPRSRGPAGRTELGEGPQQEVRRRDQFPLTRGRAIQECRSPVPPPATTDPPEARTRAPPGRKREPPAQAVRFLPWAVPGQEGAAVPQTLEKNRAGPEAEKRLRRGPEEDGPWGAWDRRGPRGQGRGRRARPTSPELESSDDSYVSAGEEPLEAPVFEIPLQNVVAAPGSDVLLKCIITANPLPQVSWQKDGSVLRSDGRLLIRAEGERHTLLLREARAADAGSYTATATNELGQASCAAVLAVRPGGSTSPFSSPITSDEEYLSPPEEFPEPGETWPHTPTMKLSPSQNRRSSDTGSKAPPTFKVSLMDQSVREGQDVTMSIRVLGEPKPVVSWLRNRQPVRPDQRRFAEEAEGGLCRLRILAAERADAGFYTCKAVNEYGARQCEARLEVRGE</sequence>
<reference evidence="9" key="1">
    <citation type="submission" date="2025-08" db="UniProtKB">
        <authorList>
            <consortium name="RefSeq"/>
        </authorList>
    </citation>
    <scope>IDENTIFICATION</scope>
    <source>
        <tissue evidence="9">Brain</tissue>
    </source>
</reference>
<feature type="compositionally biased region" description="Polar residues" evidence="6">
    <location>
        <begin position="827"/>
        <end position="836"/>
    </location>
</feature>
<feature type="compositionally biased region" description="Basic and acidic residues" evidence="6">
    <location>
        <begin position="630"/>
        <end position="644"/>
    </location>
</feature>
<dbReference type="CTD" id="10290"/>
<feature type="domain" description="Ig-like" evidence="7">
    <location>
        <begin position="40"/>
        <end position="121"/>
    </location>
</feature>
<dbReference type="Proteomes" id="UP000000715">
    <property type="component" value="Unplaced"/>
</dbReference>
<feature type="compositionally biased region" description="Basic and acidic residues" evidence="6">
    <location>
        <begin position="512"/>
        <end position="524"/>
    </location>
</feature>
<dbReference type="InterPro" id="IPR036179">
    <property type="entry name" value="Ig-like_dom_sf"/>
</dbReference>
<feature type="compositionally biased region" description="Polar residues" evidence="6">
    <location>
        <begin position="163"/>
        <end position="202"/>
    </location>
</feature>
<dbReference type="Pfam" id="PF07679">
    <property type="entry name" value="I-set"/>
    <property type="match status" value="3"/>
</dbReference>
<keyword evidence="8" id="KW-1185">Reference proteome</keyword>
<keyword evidence="9" id="KW-0808">Transferase</keyword>
<dbReference type="SUPFAM" id="SSF48726">
    <property type="entry name" value="Immunoglobulin"/>
    <property type="match status" value="3"/>
</dbReference>
<feature type="compositionally biased region" description="Basic and acidic residues" evidence="6">
    <location>
        <begin position="407"/>
        <end position="425"/>
    </location>
</feature>
<dbReference type="GO" id="GO:0004672">
    <property type="term" value="F:protein kinase activity"/>
    <property type="evidence" value="ECO:0007669"/>
    <property type="project" value="TreeGrafter"/>
</dbReference>
<dbReference type="SMART" id="SM00409">
    <property type="entry name" value="IG"/>
    <property type="match status" value="3"/>
</dbReference>
<comment type="similarity">
    <text evidence="1">Belongs to the protein kinase superfamily. CAMK Ser/Thr protein kinase family.</text>
</comment>
<keyword evidence="3" id="KW-0547">Nucleotide-binding</keyword>
<feature type="region of interest" description="Disordered" evidence="6">
    <location>
        <begin position="827"/>
        <end position="881"/>
    </location>
</feature>
<dbReference type="FunFam" id="2.60.40.10:FF:000538">
    <property type="entry name" value="Striated muscle preferentially expressed protein kinase"/>
    <property type="match status" value="1"/>
</dbReference>
<dbReference type="InterPro" id="IPR007110">
    <property type="entry name" value="Ig-like_dom"/>
</dbReference>
<dbReference type="FunFam" id="2.60.40.10:FF:000145">
    <property type="entry name" value="Myosin light chain kinase, smooth muscle"/>
    <property type="match status" value="1"/>
</dbReference>
<feature type="domain" description="Ig-like" evidence="7">
    <location>
        <begin position="880"/>
        <end position="969"/>
    </location>
</feature>
<evidence type="ECO:0000256" key="3">
    <source>
        <dbReference type="ARBA" id="ARBA00022741"/>
    </source>
</evidence>
<evidence type="ECO:0000313" key="8">
    <source>
        <dbReference type="Proteomes" id="UP000000715"/>
    </source>
</evidence>
<dbReference type="FunFam" id="2.60.40.10:FF:001056">
    <property type="entry name" value="Striated muscle preferentially expressed protein kinase"/>
    <property type="match status" value="1"/>
</dbReference>
<feature type="region of interest" description="Disordered" evidence="6">
    <location>
        <begin position="282"/>
        <end position="726"/>
    </location>
</feature>
<name>A0A8U0V213_MUSPF</name>
<feature type="domain" description="Ig-like" evidence="7">
    <location>
        <begin position="733"/>
        <end position="821"/>
    </location>
</feature>
<accession>A0A8U0V213</accession>
<evidence type="ECO:0000256" key="4">
    <source>
        <dbReference type="ARBA" id="ARBA00022840"/>
    </source>
</evidence>
<evidence type="ECO:0000256" key="1">
    <source>
        <dbReference type="ARBA" id="ARBA00006692"/>
    </source>
</evidence>
<dbReference type="AlphaFoldDB" id="A0A8U0V213"/>
<dbReference type="InterPro" id="IPR013098">
    <property type="entry name" value="Ig_I-set"/>
</dbReference>
<keyword evidence="2" id="KW-0677">Repeat</keyword>
<dbReference type="Gene3D" id="2.60.40.10">
    <property type="entry name" value="Immunoglobulins"/>
    <property type="match status" value="3"/>
</dbReference>
<proteinExistence type="inferred from homology"/>
<evidence type="ECO:0000259" key="7">
    <source>
        <dbReference type="PROSITE" id="PS50835"/>
    </source>
</evidence>
<evidence type="ECO:0000256" key="5">
    <source>
        <dbReference type="ARBA" id="ARBA00023319"/>
    </source>
</evidence>
<evidence type="ECO:0000313" key="9">
    <source>
        <dbReference type="RefSeq" id="XP_044934706.1"/>
    </source>
</evidence>
<protein>
    <submittedName>
        <fullName evidence="9">Striated muscle preferentially expressed protein kinase isoform X11</fullName>
    </submittedName>
</protein>
<dbReference type="GO" id="GO:0005524">
    <property type="term" value="F:ATP binding"/>
    <property type="evidence" value="ECO:0007669"/>
    <property type="project" value="UniProtKB-KW"/>
</dbReference>
<feature type="compositionally biased region" description="Pro residues" evidence="6">
    <location>
        <begin position="305"/>
        <end position="339"/>
    </location>
</feature>
<organism evidence="8 9">
    <name type="scientific">Mustela putorius furo</name>
    <name type="common">European domestic ferret</name>
    <name type="synonym">Mustela furo</name>
    <dbReference type="NCBI Taxonomy" id="9669"/>
    <lineage>
        <taxon>Eukaryota</taxon>
        <taxon>Metazoa</taxon>
        <taxon>Chordata</taxon>
        <taxon>Craniata</taxon>
        <taxon>Vertebrata</taxon>
        <taxon>Euteleostomi</taxon>
        <taxon>Mammalia</taxon>
        <taxon>Eutheria</taxon>
        <taxon>Laurasiatheria</taxon>
        <taxon>Carnivora</taxon>
        <taxon>Caniformia</taxon>
        <taxon>Musteloidea</taxon>
        <taxon>Mustelidae</taxon>
        <taxon>Mustelinae</taxon>
        <taxon>Mustela</taxon>
    </lineage>
</organism>
<dbReference type="InterPro" id="IPR013783">
    <property type="entry name" value="Ig-like_fold"/>
</dbReference>
<feature type="region of interest" description="Disordered" evidence="6">
    <location>
        <begin position="1"/>
        <end position="34"/>
    </location>
</feature>
<dbReference type="PROSITE" id="PS50835">
    <property type="entry name" value="IG_LIKE"/>
    <property type="match status" value="3"/>
</dbReference>
<dbReference type="GeneID" id="101682633"/>
<evidence type="ECO:0000256" key="2">
    <source>
        <dbReference type="ARBA" id="ARBA00022737"/>
    </source>
</evidence>
<dbReference type="InterPro" id="IPR003599">
    <property type="entry name" value="Ig_sub"/>
</dbReference>
<feature type="compositionally biased region" description="Polar residues" evidence="6">
    <location>
        <begin position="861"/>
        <end position="875"/>
    </location>
</feature>
<dbReference type="Pfam" id="PF16650">
    <property type="entry name" value="SPEG_u2"/>
    <property type="match status" value="1"/>
</dbReference>
<dbReference type="RefSeq" id="XP_044934706.1">
    <property type="nucleotide sequence ID" value="XM_045078771.1"/>
</dbReference>
<evidence type="ECO:0000256" key="6">
    <source>
        <dbReference type="SAM" id="MobiDB-lite"/>
    </source>
</evidence>
<keyword evidence="5" id="KW-0393">Immunoglobulin domain</keyword>